<dbReference type="AlphaFoldDB" id="A0A164N6N2"/>
<feature type="region of interest" description="Disordered" evidence="1">
    <location>
        <begin position="495"/>
        <end position="570"/>
    </location>
</feature>
<evidence type="ECO:0000313" key="3">
    <source>
        <dbReference type="EMBL" id="KZS05691.1"/>
    </source>
</evidence>
<dbReference type="InterPro" id="IPR036397">
    <property type="entry name" value="RNaseH_sf"/>
</dbReference>
<sequence length="570" mass="63566">MALTNAEQANGTFATPNQQTHQGTNTPSIQYAGYGVSYTLQNPANQATTTTLPSHINAQQGLATSTPLNGKGITCGQYGPHWGTTPHQTQPTQLQLTTYPTMSSNGCHPTTPLNNTALDEKTKRAQQEQAMQAFGSVTIFCDRQRYGRSDDWAAHLESALDLGHFEEARKLRLMRSKLDGEAAEEFDTFKVRQPYPIPRVRSSKSTTIQTLSLDRNAVTKECRAFYKAYPMDGILDSATAASREQMMMDRRGSVSIMYSDNAQTFRCVSKNLKVLRSDPAIHDLLAMRKTECIFSASLAPWWGGFWESMVRTIKDLLRRSNGRACLKYDELEVSLIETDSVVNARPLTYVAEGSDDPLPITPNQFLNNRPSNCTPVEPAKNLMAPDATNLKLLEMDRQRREYVSDICERFVTDYFLQIDKLHCKGGPGRKIRVGEVVIIHDDNTKRLMWTIGVVKELVTSRNGLIRSVMVKTPNGNLINHAIQSLHPLELREDKQDDVEISPTPELELEPEEATPPVAAADPVEQEEPWTTGSGGECVGNIPRSQHPTTRAGRRTRLPSRFNSYDLGGPR</sequence>
<evidence type="ECO:0000256" key="1">
    <source>
        <dbReference type="SAM" id="MobiDB-lite"/>
    </source>
</evidence>
<dbReference type="OrthoDB" id="5973968at2759"/>
<reference evidence="3 4" key="1">
    <citation type="submission" date="2016-03" db="EMBL/GenBank/DDBJ databases">
        <title>EvidentialGene: Evidence-directed Construction of Genes on Genomes.</title>
        <authorList>
            <person name="Gilbert D.G."/>
            <person name="Choi J.-H."/>
            <person name="Mockaitis K."/>
            <person name="Colbourne J."/>
            <person name="Pfrender M."/>
        </authorList>
    </citation>
    <scope>NUCLEOTIDE SEQUENCE [LARGE SCALE GENOMIC DNA]</scope>
    <source>
        <strain evidence="3 4">Xinb3</strain>
        <tissue evidence="3">Complete organism</tissue>
    </source>
</reference>
<evidence type="ECO:0000313" key="4">
    <source>
        <dbReference type="Proteomes" id="UP000076858"/>
    </source>
</evidence>
<dbReference type="SUPFAM" id="SSF53098">
    <property type="entry name" value="Ribonuclease H-like"/>
    <property type="match status" value="1"/>
</dbReference>
<dbReference type="GO" id="GO:0003676">
    <property type="term" value="F:nucleic acid binding"/>
    <property type="evidence" value="ECO:0007669"/>
    <property type="project" value="InterPro"/>
</dbReference>
<dbReference type="Proteomes" id="UP000076858">
    <property type="component" value="Unassembled WGS sequence"/>
</dbReference>
<comment type="caution">
    <text evidence="3">The sequence shown here is derived from an EMBL/GenBank/DDBJ whole genome shotgun (WGS) entry which is preliminary data.</text>
</comment>
<dbReference type="Pfam" id="PF18701">
    <property type="entry name" value="DUF5641"/>
    <property type="match status" value="1"/>
</dbReference>
<feature type="domain" description="DUF5641" evidence="2">
    <location>
        <begin position="406"/>
        <end position="485"/>
    </location>
</feature>
<dbReference type="InterPro" id="IPR012337">
    <property type="entry name" value="RNaseH-like_sf"/>
</dbReference>
<dbReference type="Gene3D" id="3.30.420.10">
    <property type="entry name" value="Ribonuclease H-like superfamily/Ribonuclease H"/>
    <property type="match status" value="1"/>
</dbReference>
<evidence type="ECO:0000259" key="2">
    <source>
        <dbReference type="Pfam" id="PF18701"/>
    </source>
</evidence>
<name>A0A164N6N2_9CRUS</name>
<accession>A0A164N6N2</accession>
<feature type="region of interest" description="Disordered" evidence="1">
    <location>
        <begin position="1"/>
        <end position="28"/>
    </location>
</feature>
<organism evidence="3 4">
    <name type="scientific">Daphnia magna</name>
    <dbReference type="NCBI Taxonomy" id="35525"/>
    <lineage>
        <taxon>Eukaryota</taxon>
        <taxon>Metazoa</taxon>
        <taxon>Ecdysozoa</taxon>
        <taxon>Arthropoda</taxon>
        <taxon>Crustacea</taxon>
        <taxon>Branchiopoda</taxon>
        <taxon>Diplostraca</taxon>
        <taxon>Cladocera</taxon>
        <taxon>Anomopoda</taxon>
        <taxon>Daphniidae</taxon>
        <taxon>Daphnia</taxon>
    </lineage>
</organism>
<dbReference type="EMBL" id="LRGB01002866">
    <property type="protein sequence ID" value="KZS05691.1"/>
    <property type="molecule type" value="Genomic_DNA"/>
</dbReference>
<gene>
    <name evidence="3" type="ORF">APZ42_031050</name>
</gene>
<protein>
    <recommendedName>
        <fullName evidence="2">DUF5641 domain-containing protein</fullName>
    </recommendedName>
</protein>
<keyword evidence="4" id="KW-1185">Reference proteome</keyword>
<dbReference type="PANTHER" id="PTHR47331">
    <property type="entry name" value="PHD-TYPE DOMAIN-CONTAINING PROTEIN"/>
    <property type="match status" value="1"/>
</dbReference>
<dbReference type="InterPro" id="IPR040676">
    <property type="entry name" value="DUF5641"/>
</dbReference>
<proteinExistence type="predicted"/>